<comment type="caution">
    <text evidence="2">The sequence shown here is derived from an EMBL/GenBank/DDBJ whole genome shotgun (WGS) entry which is preliminary data.</text>
</comment>
<name>A0ABP3PWX3_9PROT</name>
<organism evidence="2 3">
    <name type="scientific">Craurococcus roseus</name>
    <dbReference type="NCBI Taxonomy" id="77585"/>
    <lineage>
        <taxon>Bacteria</taxon>
        <taxon>Pseudomonadati</taxon>
        <taxon>Pseudomonadota</taxon>
        <taxon>Alphaproteobacteria</taxon>
        <taxon>Acetobacterales</taxon>
        <taxon>Acetobacteraceae</taxon>
        <taxon>Craurococcus</taxon>
    </lineage>
</organism>
<protein>
    <submittedName>
        <fullName evidence="2">Uncharacterized protein</fullName>
    </submittedName>
</protein>
<sequence>MSGALAVLGAALVAAAASLAPRGPERDWGAEARAAAQRRILDRAPDKDDVEFADVEVRRNGNDDERWVCGSFAARDEEGSLGPFRDFWVTVARVPDTEADIRDVRVNRFRRDDFLDRNSAHFRACFAGDDMG</sequence>
<evidence type="ECO:0000313" key="2">
    <source>
        <dbReference type="EMBL" id="GAA0574325.1"/>
    </source>
</evidence>
<dbReference type="Proteomes" id="UP001501588">
    <property type="component" value="Unassembled WGS sequence"/>
</dbReference>
<gene>
    <name evidence="2" type="ORF">GCM10009416_11260</name>
</gene>
<evidence type="ECO:0000313" key="3">
    <source>
        <dbReference type="Proteomes" id="UP001501588"/>
    </source>
</evidence>
<feature type="signal peptide" evidence="1">
    <location>
        <begin position="1"/>
        <end position="16"/>
    </location>
</feature>
<proteinExistence type="predicted"/>
<dbReference type="EMBL" id="BAAAFZ010000009">
    <property type="protein sequence ID" value="GAA0574325.1"/>
    <property type="molecule type" value="Genomic_DNA"/>
</dbReference>
<feature type="chain" id="PRO_5045745118" evidence="1">
    <location>
        <begin position="17"/>
        <end position="132"/>
    </location>
</feature>
<keyword evidence="1" id="KW-0732">Signal</keyword>
<dbReference type="RefSeq" id="WP_343894195.1">
    <property type="nucleotide sequence ID" value="NZ_BAAAFZ010000009.1"/>
</dbReference>
<reference evidence="3" key="1">
    <citation type="journal article" date="2019" name="Int. J. Syst. Evol. Microbiol.">
        <title>The Global Catalogue of Microorganisms (GCM) 10K type strain sequencing project: providing services to taxonomists for standard genome sequencing and annotation.</title>
        <authorList>
            <consortium name="The Broad Institute Genomics Platform"/>
            <consortium name="The Broad Institute Genome Sequencing Center for Infectious Disease"/>
            <person name="Wu L."/>
            <person name="Ma J."/>
        </authorList>
    </citation>
    <scope>NUCLEOTIDE SEQUENCE [LARGE SCALE GENOMIC DNA]</scope>
    <source>
        <strain evidence="3">JCM 9933</strain>
    </source>
</reference>
<evidence type="ECO:0000256" key="1">
    <source>
        <dbReference type="SAM" id="SignalP"/>
    </source>
</evidence>
<keyword evidence="3" id="KW-1185">Reference proteome</keyword>
<accession>A0ABP3PWX3</accession>